<dbReference type="AlphaFoldDB" id="A0AAV6I8U6"/>
<proteinExistence type="predicted"/>
<accession>A0AAV6I8U6</accession>
<protein>
    <submittedName>
        <fullName evidence="1">Uncharacterized protein</fullName>
    </submittedName>
</protein>
<name>A0AAV6I8U6_9ERIC</name>
<comment type="caution">
    <text evidence="1">The sequence shown here is derived from an EMBL/GenBank/DDBJ whole genome shotgun (WGS) entry which is preliminary data.</text>
</comment>
<organism evidence="1 2">
    <name type="scientific">Rhododendron griersonianum</name>
    <dbReference type="NCBI Taxonomy" id="479676"/>
    <lineage>
        <taxon>Eukaryota</taxon>
        <taxon>Viridiplantae</taxon>
        <taxon>Streptophyta</taxon>
        <taxon>Embryophyta</taxon>
        <taxon>Tracheophyta</taxon>
        <taxon>Spermatophyta</taxon>
        <taxon>Magnoliopsida</taxon>
        <taxon>eudicotyledons</taxon>
        <taxon>Gunneridae</taxon>
        <taxon>Pentapetalae</taxon>
        <taxon>asterids</taxon>
        <taxon>Ericales</taxon>
        <taxon>Ericaceae</taxon>
        <taxon>Ericoideae</taxon>
        <taxon>Rhodoreae</taxon>
        <taxon>Rhododendron</taxon>
    </lineage>
</organism>
<gene>
    <name evidence="1" type="ORF">RHGRI_030813</name>
</gene>
<sequence length="70" mass="8435">MRVYSITSAHLDVDEVVDLIKTRVAFWIKAKHNVTEYSMEEFKRGIKVHEDLTEIIEFWELVLFEFWTSN</sequence>
<dbReference type="EMBL" id="JACTNZ010000011">
    <property type="protein sequence ID" value="KAG5523937.1"/>
    <property type="molecule type" value="Genomic_DNA"/>
</dbReference>
<reference evidence="1" key="1">
    <citation type="submission" date="2020-08" db="EMBL/GenBank/DDBJ databases">
        <title>Plant Genome Project.</title>
        <authorList>
            <person name="Zhang R.-G."/>
        </authorList>
    </citation>
    <scope>NUCLEOTIDE SEQUENCE</scope>
    <source>
        <strain evidence="1">WSP0</strain>
        <tissue evidence="1">Leaf</tissue>
    </source>
</reference>
<evidence type="ECO:0000313" key="1">
    <source>
        <dbReference type="EMBL" id="KAG5523937.1"/>
    </source>
</evidence>
<keyword evidence="2" id="KW-1185">Reference proteome</keyword>
<dbReference type="Proteomes" id="UP000823749">
    <property type="component" value="Chromosome 11"/>
</dbReference>
<evidence type="ECO:0000313" key="2">
    <source>
        <dbReference type="Proteomes" id="UP000823749"/>
    </source>
</evidence>